<keyword evidence="3" id="KW-1185">Reference proteome</keyword>
<accession>A0A0J1JMN7</accession>
<sequence>MKKKGCVCLGAALFMLVPVAGAVADESLFRMPSLKLGVVKFSGNIEASRDGQFSDVPFSSSMAVSPLVTLIQDPVYFSDTSRWGYHTEISGGYFNLDYDDDDHRGFVDGELKGFSVALTPVLFYQWGDRELCHSCKSWRVEAGAGVNYLYADGELNRRNDPKLSFDSSGFGFNAHLGAVANYKQWEIGLRLVVPTKVDDDDVSIEHSLSSVSLGYRF</sequence>
<proteinExistence type="predicted"/>
<dbReference type="InterPro" id="IPR011250">
    <property type="entry name" value="OMP/PagP_B-barrel"/>
</dbReference>
<feature type="chain" id="PRO_5005253660" description="Outer membrane protein beta-barrel domain-containing protein" evidence="1">
    <location>
        <begin position="25"/>
        <end position="217"/>
    </location>
</feature>
<evidence type="ECO:0008006" key="4">
    <source>
        <dbReference type="Google" id="ProtNLM"/>
    </source>
</evidence>
<reference evidence="2 3" key="1">
    <citation type="submission" date="2015-05" db="EMBL/GenBank/DDBJ databases">
        <title>Photobacterium galathea sp. nov.</title>
        <authorList>
            <person name="Machado H."/>
            <person name="Gram L."/>
        </authorList>
    </citation>
    <scope>NUCLEOTIDE SEQUENCE [LARGE SCALE GENOMIC DNA]</scope>
    <source>
        <strain evidence="2 3">CGMCC 1.12159</strain>
    </source>
</reference>
<evidence type="ECO:0000313" key="3">
    <source>
        <dbReference type="Proteomes" id="UP000036097"/>
    </source>
</evidence>
<protein>
    <recommendedName>
        <fullName evidence="4">Outer membrane protein beta-barrel domain-containing protein</fullName>
    </recommendedName>
</protein>
<name>A0A0J1JMN7_9GAMM</name>
<dbReference type="Gene3D" id="2.40.160.60">
    <property type="entry name" value="Outer membrane protein transport protein (OMPP1/FadL/TodX)"/>
    <property type="match status" value="1"/>
</dbReference>
<dbReference type="AlphaFoldDB" id="A0A0J1JMN7"/>
<dbReference type="PATRIC" id="fig|1195763.3.peg.4286"/>
<evidence type="ECO:0000313" key="2">
    <source>
        <dbReference type="EMBL" id="KLV03407.1"/>
    </source>
</evidence>
<gene>
    <name evidence="2" type="ORF">ABT56_20020</name>
</gene>
<dbReference type="RefSeq" id="WP_047880676.1">
    <property type="nucleotide sequence ID" value="NZ_LDOT01000034.1"/>
</dbReference>
<keyword evidence="1" id="KW-0732">Signal</keyword>
<organism evidence="2 3">
    <name type="scientific">Photobacterium aquae</name>
    <dbReference type="NCBI Taxonomy" id="1195763"/>
    <lineage>
        <taxon>Bacteria</taxon>
        <taxon>Pseudomonadati</taxon>
        <taxon>Pseudomonadota</taxon>
        <taxon>Gammaproteobacteria</taxon>
        <taxon>Vibrionales</taxon>
        <taxon>Vibrionaceae</taxon>
        <taxon>Photobacterium</taxon>
    </lineage>
</organism>
<evidence type="ECO:0000256" key="1">
    <source>
        <dbReference type="SAM" id="SignalP"/>
    </source>
</evidence>
<dbReference type="STRING" id="1195763.ABT56_20020"/>
<dbReference type="OrthoDB" id="5813108at2"/>
<dbReference type="Proteomes" id="UP000036097">
    <property type="component" value="Unassembled WGS sequence"/>
</dbReference>
<comment type="caution">
    <text evidence="2">The sequence shown here is derived from an EMBL/GenBank/DDBJ whole genome shotgun (WGS) entry which is preliminary data.</text>
</comment>
<dbReference type="SUPFAM" id="SSF56925">
    <property type="entry name" value="OMPA-like"/>
    <property type="match status" value="1"/>
</dbReference>
<feature type="signal peptide" evidence="1">
    <location>
        <begin position="1"/>
        <end position="24"/>
    </location>
</feature>
<dbReference type="EMBL" id="LDOT01000034">
    <property type="protein sequence ID" value="KLV03407.1"/>
    <property type="molecule type" value="Genomic_DNA"/>
</dbReference>